<evidence type="ECO:0000313" key="8">
    <source>
        <dbReference type="EMBL" id="SLM92746.1"/>
    </source>
</evidence>
<feature type="domain" description="ABC3 transporter permease C-terminal" evidence="7">
    <location>
        <begin position="79"/>
        <end position="192"/>
    </location>
</feature>
<feature type="transmembrane region" description="Helical" evidence="6">
    <location>
        <begin position="208"/>
        <end position="228"/>
    </location>
</feature>
<evidence type="ECO:0000256" key="6">
    <source>
        <dbReference type="SAM" id="Phobius"/>
    </source>
</evidence>
<feature type="transmembrane region" description="Helical" evidence="6">
    <location>
        <begin position="390"/>
        <end position="414"/>
    </location>
</feature>
<keyword evidence="9" id="KW-1185">Reference proteome</keyword>
<sequence length="456" mass="46088">MGMSAQLHAARLMLRRGRGIGDLLPILAFAASTGVLAMVLGGLGAFMTRAAAVGDGGGSAAGASGGDDMLAFLMICALIATALLVPSAMSLGASAARLSLSRRERQLAAVRLVGGTRGQVGLVAVLDVLVQALIGSVIGLGLHVAVIPLLMRLDFAIAPFRFGELLLPWWGYPALLAGAALMAVASGAFGLIGVSISPLGVARQSRTVRMSILRMVVWVVLLVAFIVASKLLSYIPGLDAAVGIAIMLTLMALVVWSVNLVGPFLVWVVARMTAAIAPTPALLVGARRLAADPRAGWRAVSGIAFGLIIAGMLTLISSLSIDSGDEAGRAMGHALATGGYLTLAITSVLAAVSTGVTQTARLLEQGEVLRAQHVAGATVAQLHRARFAEIGIPLSLAGIVAAISALVLILPVMSGVGDPLIGLALYITAAAAALGLVAASVAVSGPLVGRLARTQG</sequence>
<protein>
    <recommendedName>
        <fullName evidence="7">ABC3 transporter permease C-terminal domain-containing protein</fullName>
    </recommendedName>
</protein>
<feature type="transmembrane region" description="Helical" evidence="6">
    <location>
        <begin position="69"/>
        <end position="96"/>
    </location>
</feature>
<dbReference type="AlphaFoldDB" id="A0A1X6X2E6"/>
<evidence type="ECO:0000313" key="9">
    <source>
        <dbReference type="Proteomes" id="UP000195981"/>
    </source>
</evidence>
<dbReference type="GO" id="GO:0005886">
    <property type="term" value="C:plasma membrane"/>
    <property type="evidence" value="ECO:0007669"/>
    <property type="project" value="UniProtKB-SubCell"/>
</dbReference>
<feature type="transmembrane region" description="Helical" evidence="6">
    <location>
        <begin position="172"/>
        <end position="196"/>
    </location>
</feature>
<evidence type="ECO:0000256" key="1">
    <source>
        <dbReference type="ARBA" id="ARBA00004651"/>
    </source>
</evidence>
<evidence type="ECO:0000256" key="3">
    <source>
        <dbReference type="ARBA" id="ARBA00022692"/>
    </source>
</evidence>
<evidence type="ECO:0000256" key="4">
    <source>
        <dbReference type="ARBA" id="ARBA00022989"/>
    </source>
</evidence>
<dbReference type="Pfam" id="PF02687">
    <property type="entry name" value="FtsX"/>
    <property type="match status" value="1"/>
</dbReference>
<keyword evidence="2" id="KW-1003">Cell membrane</keyword>
<evidence type="ECO:0000259" key="7">
    <source>
        <dbReference type="Pfam" id="PF02687"/>
    </source>
</evidence>
<accession>A0A1X6X2E6</accession>
<proteinExistence type="predicted"/>
<dbReference type="InterPro" id="IPR003838">
    <property type="entry name" value="ABC3_permease_C"/>
</dbReference>
<feature type="transmembrane region" description="Helical" evidence="6">
    <location>
        <begin position="333"/>
        <end position="352"/>
    </location>
</feature>
<feature type="transmembrane region" description="Helical" evidence="6">
    <location>
        <begin position="21"/>
        <end position="49"/>
    </location>
</feature>
<evidence type="ECO:0000256" key="2">
    <source>
        <dbReference type="ARBA" id="ARBA00022475"/>
    </source>
</evidence>
<feature type="transmembrane region" description="Helical" evidence="6">
    <location>
        <begin position="420"/>
        <end position="443"/>
    </location>
</feature>
<comment type="subcellular location">
    <subcellularLocation>
        <location evidence="1">Cell membrane</location>
        <topology evidence="1">Multi-pass membrane protein</topology>
    </subcellularLocation>
</comment>
<evidence type="ECO:0000256" key="5">
    <source>
        <dbReference type="ARBA" id="ARBA00023136"/>
    </source>
</evidence>
<gene>
    <name evidence="8" type="ORF">FM110_08790</name>
</gene>
<dbReference type="Proteomes" id="UP000195981">
    <property type="component" value="Unassembled WGS sequence"/>
</dbReference>
<organism evidence="8 9">
    <name type="scientific">Brachybacterium nesterenkovii</name>
    <dbReference type="NCBI Taxonomy" id="47847"/>
    <lineage>
        <taxon>Bacteria</taxon>
        <taxon>Bacillati</taxon>
        <taxon>Actinomycetota</taxon>
        <taxon>Actinomycetes</taxon>
        <taxon>Micrococcales</taxon>
        <taxon>Dermabacteraceae</taxon>
        <taxon>Brachybacterium</taxon>
    </lineage>
</organism>
<dbReference type="EMBL" id="FWFG01000072">
    <property type="protein sequence ID" value="SLM92746.1"/>
    <property type="molecule type" value="Genomic_DNA"/>
</dbReference>
<feature type="transmembrane region" description="Helical" evidence="6">
    <location>
        <begin position="297"/>
        <end position="321"/>
    </location>
</feature>
<reference evidence="8 9" key="1">
    <citation type="submission" date="2017-02" db="EMBL/GenBank/DDBJ databases">
        <authorList>
            <person name="Peterson S.W."/>
        </authorList>
    </citation>
    <scope>NUCLEOTIDE SEQUENCE [LARGE SCALE GENOMIC DNA]</scope>
    <source>
        <strain evidence="8 9">CIP104813</strain>
    </source>
</reference>
<keyword evidence="3 6" id="KW-0812">Transmembrane</keyword>
<keyword evidence="4 6" id="KW-1133">Transmembrane helix</keyword>
<name>A0A1X6X2E6_9MICO</name>
<keyword evidence="5 6" id="KW-0472">Membrane</keyword>